<evidence type="ECO:0000313" key="3">
    <source>
        <dbReference type="EMBL" id="PWW77871.1"/>
    </source>
</evidence>
<feature type="compositionally biased region" description="Low complexity" evidence="1">
    <location>
        <begin position="1147"/>
        <end position="1157"/>
    </location>
</feature>
<feature type="compositionally biased region" description="Basic and acidic residues" evidence="1">
    <location>
        <begin position="246"/>
        <end position="262"/>
    </location>
</feature>
<feature type="compositionally biased region" description="Polar residues" evidence="1">
    <location>
        <begin position="1360"/>
        <end position="1370"/>
    </location>
</feature>
<feature type="transmembrane region" description="Helical" evidence="2">
    <location>
        <begin position="1381"/>
        <end position="1402"/>
    </location>
</feature>
<dbReference type="OrthoDB" id="5873279at2759"/>
<keyword evidence="4" id="KW-1185">Reference proteome</keyword>
<accession>A0A317SXE9</accession>
<gene>
    <name evidence="3" type="ORF">C7212DRAFT_350823</name>
</gene>
<feature type="compositionally biased region" description="Basic and acidic residues" evidence="1">
    <location>
        <begin position="832"/>
        <end position="865"/>
    </location>
</feature>
<evidence type="ECO:0000256" key="1">
    <source>
        <dbReference type="SAM" id="MobiDB-lite"/>
    </source>
</evidence>
<feature type="compositionally biased region" description="Basic and acidic residues" evidence="1">
    <location>
        <begin position="1132"/>
        <end position="1146"/>
    </location>
</feature>
<feature type="region of interest" description="Disordered" evidence="1">
    <location>
        <begin position="1330"/>
        <end position="1372"/>
    </location>
</feature>
<keyword evidence="2" id="KW-0472">Membrane</keyword>
<feature type="compositionally biased region" description="Basic and acidic residues" evidence="1">
    <location>
        <begin position="475"/>
        <end position="485"/>
    </location>
</feature>
<feature type="compositionally biased region" description="Basic and acidic residues" evidence="1">
    <location>
        <begin position="740"/>
        <end position="752"/>
    </location>
</feature>
<reference evidence="3 4" key="1">
    <citation type="submission" date="2018-03" db="EMBL/GenBank/DDBJ databases">
        <title>Genomes of Pezizomycetes fungi and the evolution of truffles.</title>
        <authorList>
            <person name="Murat C."/>
            <person name="Payen T."/>
            <person name="Noel B."/>
            <person name="Kuo A."/>
            <person name="Martin F.M."/>
        </authorList>
    </citation>
    <scope>NUCLEOTIDE SEQUENCE [LARGE SCALE GENOMIC DNA]</scope>
    <source>
        <strain evidence="3">091103-1</strain>
    </source>
</reference>
<evidence type="ECO:0000256" key="2">
    <source>
        <dbReference type="SAM" id="Phobius"/>
    </source>
</evidence>
<comment type="caution">
    <text evidence="3">The sequence shown here is derived from an EMBL/GenBank/DDBJ whole genome shotgun (WGS) entry which is preliminary data.</text>
</comment>
<protein>
    <submittedName>
        <fullName evidence="3">Uncharacterized protein</fullName>
    </submittedName>
</protein>
<proteinExistence type="predicted"/>
<name>A0A317SXE9_9PEZI</name>
<feature type="compositionally biased region" description="Basic and acidic residues" evidence="1">
    <location>
        <begin position="343"/>
        <end position="372"/>
    </location>
</feature>
<feature type="region of interest" description="Disordered" evidence="1">
    <location>
        <begin position="1296"/>
        <end position="1317"/>
    </location>
</feature>
<feature type="compositionally biased region" description="Basic and acidic residues" evidence="1">
    <location>
        <begin position="114"/>
        <end position="155"/>
    </location>
</feature>
<dbReference type="STRING" id="42249.A0A317SXE9"/>
<feature type="compositionally biased region" description="Polar residues" evidence="1">
    <location>
        <begin position="1045"/>
        <end position="1054"/>
    </location>
</feature>
<feature type="compositionally biased region" description="Basic and acidic residues" evidence="1">
    <location>
        <begin position="579"/>
        <end position="597"/>
    </location>
</feature>
<feature type="compositionally biased region" description="Basic and acidic residues" evidence="1">
    <location>
        <begin position="1207"/>
        <end position="1216"/>
    </location>
</feature>
<feature type="compositionally biased region" description="Polar residues" evidence="1">
    <location>
        <begin position="789"/>
        <end position="807"/>
    </location>
</feature>
<evidence type="ECO:0000313" key="4">
    <source>
        <dbReference type="Proteomes" id="UP000246991"/>
    </source>
</evidence>
<dbReference type="EMBL" id="PYWC01000019">
    <property type="protein sequence ID" value="PWW77871.1"/>
    <property type="molecule type" value="Genomic_DNA"/>
</dbReference>
<dbReference type="Proteomes" id="UP000246991">
    <property type="component" value="Unassembled WGS sequence"/>
</dbReference>
<keyword evidence="2" id="KW-1133">Transmembrane helix</keyword>
<organism evidence="3 4">
    <name type="scientific">Tuber magnatum</name>
    <name type="common">white Piedmont truffle</name>
    <dbReference type="NCBI Taxonomy" id="42249"/>
    <lineage>
        <taxon>Eukaryota</taxon>
        <taxon>Fungi</taxon>
        <taxon>Dikarya</taxon>
        <taxon>Ascomycota</taxon>
        <taxon>Pezizomycotina</taxon>
        <taxon>Pezizomycetes</taxon>
        <taxon>Pezizales</taxon>
        <taxon>Tuberaceae</taxon>
        <taxon>Tuber</taxon>
    </lineage>
</organism>
<feature type="region of interest" description="Disordered" evidence="1">
    <location>
        <begin position="654"/>
        <end position="1085"/>
    </location>
</feature>
<sequence length="1412" mass="148104">MSSTIDSECPPAVSEMAYPPGDSYPDSESPARLKNAKNIGTTTPEVEGEDNEPVTTVEDYPSTPVSTMDSLFQALPLTGESKEDSTPLPPTPEEPEFGVSKEAGATSLPSPIEAEEKHFDGAEEPKAGVLEGSDKPGDETDSKSAEGREVDKAGEKVGVLESSETEQGLSGDKAVDLKTGEVVEEGSTSEAAIPEPRSPEGEHLEAVPGANEEEPAAVDEKPNTLDSLDLDAGALKAGEPVEGNDGEARDVQGTEVVTEKLPSEVVDNEQDNTEAQTIQDSELAGDEPKAGEAAYENGEGDKVQREHEAKEAEHSEATELALGSTGPNAATTGHIPDAVMEVVVEKREDEEVEPGAEKTDTTIGGHESKPEPEAAPVTEVESLSSPGKDSILAEGSEMAQPGAEDLEAQSALELVASSGAEESEVPVEPMATKPTEAEPPTDDLLLTEPQKEDISVSSTVGEDSPDFEPATESTEGAKEDPRPETNELVEAEQQVAGMLPVTKPSKDEDDSLPVAADTEAEREPKETVEVETEYEVEEEPKFETVEVSEPVSIEPAVPDAPPLTEAPKEGEVPSVDVDASTRSEPAEESKEGEKGVLKAEPLVEGLVETAEETVGSTSEEPKAREGAGVPVVTGAPLDDSPTQELKEVIAAEPEAPAALEQPMEPEETKELQNASEFAEQSVARVKEMGPEPDIPKDNEQGAQEAVQATPVLDEAPTVIVEKTVGSQPSHGEGLGPSATEGREEAIEKREADAEPDVTAAEEPSALQASPAGESTLEPTPDDSEEASPEPTNGANANRATSPATDSAANGGGEDLVQDEPVVVSHGDAPPDEVERAEAAVEYPKLDPQEEVAEAPKEIEVEKDGEPPVLPEQAQTEHEGAEEVAEAATGSPPLNEPQPFETPGGVAPERAPTPKVTTEENLEEPKTEELGIVVLTEMSDEAKEPTSPKEPGVVAPDLTTPEGTRQVVKGEAPTEDPEEKEQEFSVLPLPASQTIGNPIDLAPGEETPEDFNVSVDTIQAEDNPSEPVGAKPSETLLPVIEDVKPTVQSGASTEPQPEEQIFSVSPLPDSKTFGNPTDPQPGEPIPVCLTEASVADHVKLDEEIFKKFDGKAPVAEEAGAEESDGLGAYATVERFDDKTEADKHSSEKASSVAASSTVPKVGDIESPAVGVSVKSIPSTAQEQALPVEVSFTSPAVPKELSDPPVSKMEIEPAHPVDKSAEEIIKPAGAEVLDGSPLQASTIDIPGESAVSQPVGKSVSDKGDEAIAEPVPQNVPSPVHGVAAPEEHIPKVLQDMESSETPAIVVSAPPNPATGSSAAEVIQPSSLEIAFDEASANKARESENTPEGVRRRRTPGPGGQVSRPTSSGTDTVSTRHHRNIMNGFWHVVLFGWLGGFGRFFGGIFSKSKSRKQRK</sequence>
<keyword evidence="2" id="KW-0812">Transmembrane</keyword>
<feature type="region of interest" description="Disordered" evidence="1">
    <location>
        <begin position="1229"/>
        <end position="1280"/>
    </location>
</feature>
<feature type="compositionally biased region" description="Basic and acidic residues" evidence="1">
    <location>
        <begin position="299"/>
        <end position="317"/>
    </location>
</feature>
<feature type="region of interest" description="Disordered" evidence="1">
    <location>
        <begin position="1111"/>
        <end position="1157"/>
    </location>
</feature>
<feature type="compositionally biased region" description="Acidic residues" evidence="1">
    <location>
        <begin position="529"/>
        <end position="538"/>
    </location>
</feature>
<feature type="region of interest" description="Disordered" evidence="1">
    <location>
        <begin position="1193"/>
        <end position="1216"/>
    </location>
</feature>
<feature type="compositionally biased region" description="Basic and acidic residues" evidence="1">
    <location>
        <begin position="684"/>
        <end position="699"/>
    </location>
</feature>
<feature type="region of interest" description="Disordered" evidence="1">
    <location>
        <begin position="1"/>
        <end position="639"/>
    </location>
</feature>
<feature type="compositionally biased region" description="Basic and acidic residues" evidence="1">
    <location>
        <begin position="519"/>
        <end position="528"/>
    </location>
</feature>